<feature type="transmembrane region" description="Helical" evidence="5">
    <location>
        <begin position="158"/>
        <end position="179"/>
    </location>
</feature>
<feature type="domain" description="Fatty acid hydroxylase" evidence="6">
    <location>
        <begin position="244"/>
        <end position="368"/>
    </location>
</feature>
<keyword evidence="3 5" id="KW-1133">Transmembrane helix</keyword>
<evidence type="ECO:0000256" key="2">
    <source>
        <dbReference type="ARBA" id="ARBA00022692"/>
    </source>
</evidence>
<dbReference type="Pfam" id="PF04116">
    <property type="entry name" value="FA_hydroxylase"/>
    <property type="match status" value="1"/>
</dbReference>
<name>A0AAE1FVE0_PETCI</name>
<dbReference type="GO" id="GO:0005506">
    <property type="term" value="F:iron ion binding"/>
    <property type="evidence" value="ECO:0007669"/>
    <property type="project" value="InterPro"/>
</dbReference>
<dbReference type="GO" id="GO:0016020">
    <property type="term" value="C:membrane"/>
    <property type="evidence" value="ECO:0007669"/>
    <property type="project" value="UniProtKB-SubCell"/>
</dbReference>
<dbReference type="GO" id="GO:0008610">
    <property type="term" value="P:lipid biosynthetic process"/>
    <property type="evidence" value="ECO:0007669"/>
    <property type="project" value="InterPro"/>
</dbReference>
<dbReference type="AlphaFoldDB" id="A0AAE1FVE0"/>
<dbReference type="GO" id="GO:0016491">
    <property type="term" value="F:oxidoreductase activity"/>
    <property type="evidence" value="ECO:0007669"/>
    <property type="project" value="InterPro"/>
</dbReference>
<dbReference type="EMBL" id="JAWQEG010001336">
    <property type="protein sequence ID" value="KAK3880261.1"/>
    <property type="molecule type" value="Genomic_DNA"/>
</dbReference>
<comment type="caution">
    <text evidence="7">The sequence shown here is derived from an EMBL/GenBank/DDBJ whole genome shotgun (WGS) entry which is preliminary data.</text>
</comment>
<feature type="transmembrane region" description="Helical" evidence="5">
    <location>
        <begin position="200"/>
        <end position="224"/>
    </location>
</feature>
<accession>A0AAE1FVE0</accession>
<dbReference type="Proteomes" id="UP001286313">
    <property type="component" value="Unassembled WGS sequence"/>
</dbReference>
<protein>
    <recommendedName>
        <fullName evidence="6">Fatty acid hydroxylase domain-containing protein</fullName>
    </recommendedName>
</protein>
<feature type="transmembrane region" description="Helical" evidence="5">
    <location>
        <begin position="302"/>
        <end position="325"/>
    </location>
</feature>
<gene>
    <name evidence="7" type="ORF">Pcinc_015241</name>
</gene>
<dbReference type="PANTHER" id="PTHR11863">
    <property type="entry name" value="STEROL DESATURASE"/>
    <property type="match status" value="1"/>
</dbReference>
<dbReference type="InterPro" id="IPR050307">
    <property type="entry name" value="Sterol_Desaturase_Related"/>
</dbReference>
<evidence type="ECO:0000256" key="1">
    <source>
        <dbReference type="ARBA" id="ARBA00004370"/>
    </source>
</evidence>
<sequence length="409" mass="47598">MSGQRFSRPGRSDYKHKKKEHKFYLIMGVDTEQYQGDQVARQPSPPRAADLVTTLKKALFIVGSTTIIFVALRNSLTYHLQHFWGASGNFWQHQWDKILYTFGDDQFHLQVWGEFCWVGSGRVGSGQVLGHQWDKILYTFGDDQFHLQVWGTFVVSYVVYWTVGLIYTFMDITAWPPLLRRYKIQPGTNEPVQPGKLVKCILWVNFNQIFVGVPFCVVCHYLFQLRGCDKSPQLPTFHWVLFEFVVFILMEEVAFYYSHRLFHHRLLYKHFHKMHHEWQSPISITAIYAHPIEHVLSNMGPVLLGPLILGSHVATIWLWVSLALISTLNAHSGYHLPFFPSPEAHDFHHLKFNQCYGVLGVLDLLHGTDDKFRATKCFSRHLMMLSLIPPREAYPDYTPMEKVIKGKQC</sequence>
<keyword evidence="4 5" id="KW-0472">Membrane</keyword>
<evidence type="ECO:0000256" key="4">
    <source>
        <dbReference type="ARBA" id="ARBA00023136"/>
    </source>
</evidence>
<organism evidence="7 8">
    <name type="scientific">Petrolisthes cinctipes</name>
    <name type="common">Flat porcelain crab</name>
    <dbReference type="NCBI Taxonomy" id="88211"/>
    <lineage>
        <taxon>Eukaryota</taxon>
        <taxon>Metazoa</taxon>
        <taxon>Ecdysozoa</taxon>
        <taxon>Arthropoda</taxon>
        <taxon>Crustacea</taxon>
        <taxon>Multicrustacea</taxon>
        <taxon>Malacostraca</taxon>
        <taxon>Eumalacostraca</taxon>
        <taxon>Eucarida</taxon>
        <taxon>Decapoda</taxon>
        <taxon>Pleocyemata</taxon>
        <taxon>Anomura</taxon>
        <taxon>Galatheoidea</taxon>
        <taxon>Porcellanidae</taxon>
        <taxon>Petrolisthes</taxon>
    </lineage>
</organism>
<proteinExistence type="predicted"/>
<evidence type="ECO:0000313" key="8">
    <source>
        <dbReference type="Proteomes" id="UP001286313"/>
    </source>
</evidence>
<evidence type="ECO:0000256" key="3">
    <source>
        <dbReference type="ARBA" id="ARBA00022989"/>
    </source>
</evidence>
<comment type="subcellular location">
    <subcellularLocation>
        <location evidence="1">Membrane</location>
    </subcellularLocation>
</comment>
<reference evidence="7" key="1">
    <citation type="submission" date="2023-10" db="EMBL/GenBank/DDBJ databases">
        <title>Genome assemblies of two species of porcelain crab, Petrolisthes cinctipes and Petrolisthes manimaculis (Anomura: Porcellanidae).</title>
        <authorList>
            <person name="Angst P."/>
        </authorList>
    </citation>
    <scope>NUCLEOTIDE SEQUENCE</scope>
    <source>
        <strain evidence="7">PB745_01</strain>
        <tissue evidence="7">Gill</tissue>
    </source>
</reference>
<keyword evidence="8" id="KW-1185">Reference proteome</keyword>
<feature type="transmembrane region" description="Helical" evidence="5">
    <location>
        <begin position="236"/>
        <end position="257"/>
    </location>
</feature>
<evidence type="ECO:0000256" key="5">
    <source>
        <dbReference type="SAM" id="Phobius"/>
    </source>
</evidence>
<keyword evidence="2 5" id="KW-0812">Transmembrane</keyword>
<evidence type="ECO:0000259" key="6">
    <source>
        <dbReference type="Pfam" id="PF04116"/>
    </source>
</evidence>
<evidence type="ECO:0000313" key="7">
    <source>
        <dbReference type="EMBL" id="KAK3880261.1"/>
    </source>
</evidence>
<dbReference type="InterPro" id="IPR006694">
    <property type="entry name" value="Fatty_acid_hydroxylase"/>
</dbReference>